<sequence>MPIVRFVFAALKPGVSAADYERFEREVDYVTAARLKTIVSYRTHRITETGAGLSGGPWDYVERIEVTDRAAYEVELALAGKELIDELYEKYLDKSKTVSVWSELVEP</sequence>
<dbReference type="Proteomes" id="UP000050863">
    <property type="component" value="Unassembled WGS sequence"/>
</dbReference>
<dbReference type="Gene3D" id="3.30.70.100">
    <property type="match status" value="1"/>
</dbReference>
<dbReference type="Pfam" id="PF11639">
    <property type="entry name" value="HapK"/>
    <property type="match status" value="1"/>
</dbReference>
<comment type="caution">
    <text evidence="1">The sequence shown here is derived from an EMBL/GenBank/DDBJ whole genome shotgun (WGS) entry which is preliminary data.</text>
</comment>
<evidence type="ECO:0000313" key="2">
    <source>
        <dbReference type="Proteomes" id="UP000050863"/>
    </source>
</evidence>
<reference evidence="1 2" key="1">
    <citation type="submission" date="2014-03" db="EMBL/GenBank/DDBJ databases">
        <title>Bradyrhizobium valentinum sp. nov., isolated from effective nodules of Lupinus mariae-josephae, a lupine endemic of basic-lime soils in Eastern Spain.</title>
        <authorList>
            <person name="Duran D."/>
            <person name="Rey L."/>
            <person name="Navarro A."/>
            <person name="Busquets A."/>
            <person name="Imperial J."/>
            <person name="Ruiz-Argueso T."/>
        </authorList>
    </citation>
    <scope>NUCLEOTIDE SEQUENCE [LARGE SCALE GENOMIC DNA]</scope>
    <source>
        <strain evidence="1 2">PAC68</strain>
    </source>
</reference>
<protein>
    <recommendedName>
        <fullName evidence="3">REDY-like protein HapK</fullName>
    </recommendedName>
</protein>
<proteinExistence type="predicted"/>
<evidence type="ECO:0000313" key="1">
    <source>
        <dbReference type="EMBL" id="KRR07960.1"/>
    </source>
</evidence>
<dbReference type="OrthoDB" id="4731620at2"/>
<evidence type="ECO:0008006" key="3">
    <source>
        <dbReference type="Google" id="ProtNLM"/>
    </source>
</evidence>
<accession>A0A0R3LJL9</accession>
<name>A0A0R3LJL9_9BRAD</name>
<organism evidence="1 2">
    <name type="scientific">Bradyrhizobium jicamae</name>
    <dbReference type="NCBI Taxonomy" id="280332"/>
    <lineage>
        <taxon>Bacteria</taxon>
        <taxon>Pseudomonadati</taxon>
        <taxon>Pseudomonadota</taxon>
        <taxon>Alphaproteobacteria</taxon>
        <taxon>Hyphomicrobiales</taxon>
        <taxon>Nitrobacteraceae</taxon>
        <taxon>Bradyrhizobium</taxon>
    </lineage>
</organism>
<dbReference type="EMBL" id="LLXZ01000096">
    <property type="protein sequence ID" value="KRR07960.1"/>
    <property type="molecule type" value="Genomic_DNA"/>
</dbReference>
<dbReference type="AlphaFoldDB" id="A0A0R3LJL9"/>
<keyword evidence="2" id="KW-1185">Reference proteome</keyword>
<dbReference type="InterPro" id="IPR021667">
    <property type="entry name" value="HapK"/>
</dbReference>
<gene>
    <name evidence="1" type="ORF">CQ12_25535</name>
</gene>
<dbReference type="RefSeq" id="WP_057836107.1">
    <property type="nucleotide sequence ID" value="NZ_LLXZ01000096.1"/>
</dbReference>
<dbReference type="STRING" id="280332.CQ12_25535"/>